<proteinExistence type="predicted"/>
<dbReference type="EMBL" id="JABAFY010000046">
    <property type="protein sequence ID" value="NME52858.1"/>
    <property type="molecule type" value="Genomic_DNA"/>
</dbReference>
<feature type="compositionally biased region" description="Polar residues" evidence="1">
    <location>
        <begin position="433"/>
        <end position="450"/>
    </location>
</feature>
<evidence type="ECO:0000256" key="2">
    <source>
        <dbReference type="SAM" id="SignalP"/>
    </source>
</evidence>
<dbReference type="PROSITE" id="PS51257">
    <property type="entry name" value="PROKAR_LIPOPROTEIN"/>
    <property type="match status" value="1"/>
</dbReference>
<accession>A0A848CEW7</accession>
<feature type="signal peptide" evidence="2">
    <location>
        <begin position="1"/>
        <end position="29"/>
    </location>
</feature>
<reference evidence="3 4" key="1">
    <citation type="submission" date="2020-04" db="EMBL/GenBank/DDBJ databases">
        <authorList>
            <person name="Hitch T.C.A."/>
            <person name="Wylensek D."/>
            <person name="Clavel T."/>
        </authorList>
    </citation>
    <scope>NUCLEOTIDE SEQUENCE [LARGE SCALE GENOMIC DNA]</scope>
    <source>
        <strain evidence="3 4">PG-251-APC-1</strain>
    </source>
</reference>
<protein>
    <recommendedName>
        <fullName evidence="5">Leucine-binding protein domain-containing protein</fullName>
    </recommendedName>
</protein>
<dbReference type="RefSeq" id="WP_168936168.1">
    <property type="nucleotide sequence ID" value="NZ_JABAFY010000046.1"/>
</dbReference>
<feature type="chain" id="PRO_5033000978" description="Leucine-binding protein domain-containing protein" evidence="2">
    <location>
        <begin position="30"/>
        <end position="468"/>
    </location>
</feature>
<evidence type="ECO:0000256" key="1">
    <source>
        <dbReference type="SAM" id="MobiDB-lite"/>
    </source>
</evidence>
<organism evidence="3 4">
    <name type="scientific">Desulfovibrio piger</name>
    <dbReference type="NCBI Taxonomy" id="901"/>
    <lineage>
        <taxon>Bacteria</taxon>
        <taxon>Pseudomonadati</taxon>
        <taxon>Thermodesulfobacteriota</taxon>
        <taxon>Desulfovibrionia</taxon>
        <taxon>Desulfovibrionales</taxon>
        <taxon>Desulfovibrionaceae</taxon>
        <taxon>Desulfovibrio</taxon>
    </lineage>
</organism>
<gene>
    <name evidence="3" type="ORF">HF854_10110</name>
</gene>
<sequence length="468" mass="50289">MKNSCSPRVFLPILLLLALALSACQFSSSAPSKAPAPKPATPTGPHIALALPSSGPYAGVSAKIRNGAEIALRELQAGGLLAQLHMVDTSKPDWNAQLAALPPNCVMVGGPLQAPVFKQLQTSGMLEKRVFFAFMPSLLPGDEGVRAWRFFHSPQDQIDRLVSFVTEDLGLRTFGAFYPTDNYGPRMTGLLDQKLTGMGITLHSASYTPGQSSTWSGQAATLINPTTQENITAPIPQTQFEALFLPDSWKNMNLLTTSLMYNGEDRLVLLGTTLWEQGLDGKTVAEPDRYALAVFPAAWDATQAPAALRAPGTDFWVALGYDFVRFAVRMAFDSRPPAATVNAQAANMKIQWAMAPLSWDEKGIAHQKLHLFQPGANGMEPLDLTRFRNMREAILQRAALRMQGLPTVDEQGNSLIPGLPGMSAGPAVLNTPAATSPTPGVAPLSTTPQPSYKLRLSPATTGTTRTAR</sequence>
<keyword evidence="2" id="KW-0732">Signal</keyword>
<evidence type="ECO:0000313" key="3">
    <source>
        <dbReference type="EMBL" id="NME52858.1"/>
    </source>
</evidence>
<dbReference type="Gene3D" id="3.40.50.2300">
    <property type="match status" value="2"/>
</dbReference>
<feature type="region of interest" description="Disordered" evidence="1">
    <location>
        <begin position="433"/>
        <end position="468"/>
    </location>
</feature>
<comment type="caution">
    <text evidence="3">The sequence shown here is derived from an EMBL/GenBank/DDBJ whole genome shotgun (WGS) entry which is preliminary data.</text>
</comment>
<dbReference type="Proteomes" id="UP000522333">
    <property type="component" value="Unassembled WGS sequence"/>
</dbReference>
<name>A0A848CEW7_9BACT</name>
<feature type="compositionally biased region" description="Polar residues" evidence="1">
    <location>
        <begin position="458"/>
        <end position="468"/>
    </location>
</feature>
<dbReference type="SUPFAM" id="SSF53822">
    <property type="entry name" value="Periplasmic binding protein-like I"/>
    <property type="match status" value="1"/>
</dbReference>
<dbReference type="AlphaFoldDB" id="A0A848CEW7"/>
<dbReference type="InterPro" id="IPR028082">
    <property type="entry name" value="Peripla_BP_I"/>
</dbReference>
<evidence type="ECO:0000313" key="4">
    <source>
        <dbReference type="Proteomes" id="UP000522333"/>
    </source>
</evidence>
<evidence type="ECO:0008006" key="5">
    <source>
        <dbReference type="Google" id="ProtNLM"/>
    </source>
</evidence>